<dbReference type="InterPro" id="IPR046352">
    <property type="entry name" value="MTMR3_PTP"/>
</dbReference>
<evidence type="ECO:0000259" key="16">
    <source>
        <dbReference type="PROSITE" id="PS50178"/>
    </source>
</evidence>
<feature type="region of interest" description="Disordered" evidence="15">
    <location>
        <begin position="852"/>
        <end position="887"/>
    </location>
</feature>
<evidence type="ECO:0000256" key="5">
    <source>
        <dbReference type="ARBA" id="ARBA00022771"/>
    </source>
</evidence>
<dbReference type="PROSITE" id="PS50178">
    <property type="entry name" value="ZF_FYVE"/>
    <property type="match status" value="1"/>
</dbReference>
<protein>
    <recommendedName>
        <fullName evidence="3">phosphatidylinositol-3,5-bisphosphate 3-phosphatase</fullName>
        <ecNumber evidence="3">3.1.3.95</ecNumber>
    </recommendedName>
    <alternativeName>
        <fullName evidence="10">Phosphatidylinositol-3,5-bisphosphate 3-phosphatase</fullName>
    </alternativeName>
</protein>
<evidence type="ECO:0000256" key="15">
    <source>
        <dbReference type="SAM" id="MobiDB-lite"/>
    </source>
</evidence>
<dbReference type="FunFam" id="3.30.40.10:FF:000073">
    <property type="entry name" value="myotubularin-related protein 4 isoform X2"/>
    <property type="match status" value="1"/>
</dbReference>
<comment type="subcellular location">
    <subcellularLocation>
        <location evidence="1">Membrane</location>
    </subcellularLocation>
</comment>
<evidence type="ECO:0000313" key="18">
    <source>
        <dbReference type="EMBL" id="KAG0132231.1"/>
    </source>
</evidence>
<dbReference type="EC" id="3.1.3.95" evidence="3"/>
<evidence type="ECO:0000256" key="14">
    <source>
        <dbReference type="SAM" id="Coils"/>
    </source>
</evidence>
<keyword evidence="8" id="KW-0443">Lipid metabolism</keyword>
<dbReference type="SUPFAM" id="SSF50729">
    <property type="entry name" value="PH domain-like"/>
    <property type="match status" value="1"/>
</dbReference>
<reference evidence="19 20" key="2">
    <citation type="journal article" date="2021" name="J. Hered.">
        <title>Feather Gene Expression Elucidates the Developmental Basis of Plumage Iridescence in African Starlings.</title>
        <authorList>
            <person name="Rubenstein D.R."/>
            <person name="Corvelo A."/>
            <person name="MacManes M.D."/>
            <person name="Maia R."/>
            <person name="Narzisi G."/>
            <person name="Rousaki A."/>
            <person name="Vandenabeele P."/>
            <person name="Shawkey M.D."/>
            <person name="Solomon J."/>
        </authorList>
    </citation>
    <scope>NUCLEOTIDE SEQUENCE [LARGE SCALE GENOMIC DNA]</scope>
    <source>
        <strain evidence="19">SS15</strain>
    </source>
</reference>
<evidence type="ECO:0000256" key="9">
    <source>
        <dbReference type="ARBA" id="ARBA00023136"/>
    </source>
</evidence>
<keyword evidence="4" id="KW-0479">Metal-binding</keyword>
<dbReference type="GO" id="GO:0010506">
    <property type="term" value="P:regulation of autophagy"/>
    <property type="evidence" value="ECO:0007669"/>
    <property type="project" value="TreeGrafter"/>
</dbReference>
<dbReference type="InterPro" id="IPR017455">
    <property type="entry name" value="Znf_FYVE-rel"/>
</dbReference>
<name>A0A835P0X0_9PASS</name>
<dbReference type="GO" id="GO:0061952">
    <property type="term" value="P:midbody abscission"/>
    <property type="evidence" value="ECO:0007669"/>
    <property type="project" value="UniProtKB-ARBA"/>
</dbReference>
<evidence type="ECO:0000256" key="4">
    <source>
        <dbReference type="ARBA" id="ARBA00022723"/>
    </source>
</evidence>
<evidence type="ECO:0000256" key="13">
    <source>
        <dbReference type="PROSITE-ProRule" id="PRU00091"/>
    </source>
</evidence>
<dbReference type="CDD" id="cd14586">
    <property type="entry name" value="PTP-MTMR3"/>
    <property type="match status" value="1"/>
</dbReference>
<gene>
    <name evidence="19" type="ORF">IHE44_0006056</name>
    <name evidence="18" type="ORF">IHE44_013100</name>
</gene>
<dbReference type="GO" id="GO:0005829">
    <property type="term" value="C:cytosol"/>
    <property type="evidence" value="ECO:0007669"/>
    <property type="project" value="UniProtKB-ARBA"/>
</dbReference>
<feature type="compositionally biased region" description="Polar residues" evidence="15">
    <location>
        <begin position="629"/>
        <end position="651"/>
    </location>
</feature>
<comment type="similarity">
    <text evidence="2">Belongs to the protein-tyrosine phosphatase family. Non-receptor class myotubularin subfamily.</text>
</comment>
<dbReference type="OrthoDB" id="271628at2759"/>
<dbReference type="InterPro" id="IPR016130">
    <property type="entry name" value="Tyr_Pase_AS"/>
</dbReference>
<dbReference type="GO" id="GO:0052629">
    <property type="term" value="F:phosphatidylinositol-3,5-bisphosphate 3-phosphatase activity"/>
    <property type="evidence" value="ECO:0007669"/>
    <property type="project" value="UniProtKB-EC"/>
</dbReference>
<feature type="compositionally biased region" description="Polar residues" evidence="15">
    <location>
        <begin position="1011"/>
        <end position="1020"/>
    </location>
</feature>
<feature type="binding site" evidence="12">
    <location>
        <begin position="366"/>
        <end position="367"/>
    </location>
    <ligand>
        <name>substrate</name>
    </ligand>
</feature>
<dbReference type="InterPro" id="IPR013083">
    <property type="entry name" value="Znf_RING/FYVE/PHD"/>
</dbReference>
<evidence type="ECO:0000313" key="20">
    <source>
        <dbReference type="Proteomes" id="UP000618051"/>
    </source>
</evidence>
<evidence type="ECO:0000256" key="8">
    <source>
        <dbReference type="ARBA" id="ARBA00023098"/>
    </source>
</evidence>
<evidence type="ECO:0000256" key="10">
    <source>
        <dbReference type="ARBA" id="ARBA00032571"/>
    </source>
</evidence>
<evidence type="ECO:0000256" key="2">
    <source>
        <dbReference type="ARBA" id="ARBA00007471"/>
    </source>
</evidence>
<dbReference type="SUPFAM" id="SSF57903">
    <property type="entry name" value="FYVE/PHD zinc finger"/>
    <property type="match status" value="1"/>
</dbReference>
<evidence type="ECO:0000256" key="1">
    <source>
        <dbReference type="ARBA" id="ARBA00004370"/>
    </source>
</evidence>
<dbReference type="InterPro" id="IPR029021">
    <property type="entry name" value="Prot-tyrosine_phosphatase-like"/>
</dbReference>
<feature type="binding site" evidence="12">
    <location>
        <begin position="428"/>
        <end position="434"/>
    </location>
    <ligand>
        <name>substrate</name>
    </ligand>
</feature>
<dbReference type="Gene3D" id="3.30.40.10">
    <property type="entry name" value="Zinc/RING finger domain, C3HC4 (zinc finger)"/>
    <property type="match status" value="1"/>
</dbReference>
<keyword evidence="7" id="KW-0862">Zinc</keyword>
<evidence type="ECO:0000313" key="19">
    <source>
        <dbReference type="EMBL" id="KAI1232876.1"/>
    </source>
</evidence>
<keyword evidence="9" id="KW-0472">Membrane</keyword>
<sequence>MPCPAVLISEEHKVLQDEETQHSLECIQANQIFPRKQLIREDENLQVPFIELHGESTEYVGRAEDAIIALSNYRLHIKFKESVVNVPLQLIESVECRDIFQLHLTCKDCKVIRCQFSTFEQCQDWLKRLNNAIRPPSKIEDLFSFAYHAWCMEVYASEKEQHGDLCRPGEHVTSRFKNEVERMGFDMNNAWRISNINEKYKLCGSYPQEIIVPAWITDKELESVASFRSWKRIPAVVYRHQSNGAVISRCGQPEVSWWGWRNADDEHLVQSVAKACASDSRSNSTKLMNGNCSRDLSNGGDLSDVEFDSSISNASGADSLAIQPQKLLILDARSYAAAVANRAKGGGCECPEYYPNCEVVFMGMANIHSIRKSFQSLRLLCTQMPDPGNWLSALESTKWLQHLSVLLKSALLVVHAVDRDQRPVLVHCSDGWDRTPQIVALAKLLLDPYYRTTEGFQVLVETEWLDFGHKFADRCGHGENSDDLNERCPVFLQWLDCVHQLQRQFPCSFEFNEAFLVKLVQHTYSCLFGTFLCNNAKERGEKHTQERTCSVWSLLRAANKAFKNLLYSSQSESVLYPVCHVRNLMLWSAVYLPCSSPSTPADDTCAPYPVPGSSPEEQPLGRLPKTRSFDNLTTACDSSVPTTNRRSSDPSLNEKWQEHRRSLELSSLGPPGDDPFEGDGLGRQARAPMGAELSVAAGVAEGQMENILQEATKDDVGLEEHLRGGLEAAGKGGEVGLDKEKRADNLCGEKAEVDTGTITNNPTANPHPASRSAAELKGQQDEHNEPSSALQKVPQGRGLQAAPSEGSGNRDAPNNTEEEAVGKGEGEVESPYGTAQASLAFPLTALMEERTSNIESSTETLTETEAKPELSPRASCHRPHPFDNSADQLSRTLENRPEGECMIELQKLGSRVHRTSGSSTTHLPMPSPCALPLADRKDELVYNGELELENKLVEKPSGLTAPKFPTTNGHCVNGEDGHIKASLSRQVSTASCSSAQLHLRNLHQKWVLSQLGKQPASSPDQPARSHLDDDGMPVYSDVIQQRLRQIETGHQQEVETLKKQVQELKSRLESQLLNSSLRLNGDYGDEVTSIPDSESNLDQNCLSRCSTEIFSEASWEQVDKQDTEVQTKSLTCAYEPSAAQPLGAGERAELRIVATSLSLMPRPCPQVTRWLPDHLAAHCYGCDSAFWLASRKHHCRNCGNVFCSSCCNQKVPVPSQQLFEPSRVCKSCYSSLHPGSSSLDLELDKPITATHADRGGPGLGGCAWRRGRPRDVPLDCGILLVQLFPLSCLSCRVSVSPRVRACIYNNNSVCLREGAGAEPGSLWVFICPTAELLQAEDFGEQGAEGAGPAGLQPPVLSITPVIPNLKLLFGNLLLLEEVGNLLPQRPFPSLFSQWIARGGLSQVPVLVALFLHAQSVRSEPSEQEHRECWLRNARAVGCVQCTQIGKSCLRSLKQSKMHYGFPSSFCPNQTHLTEGFCLVQSGKEEE</sequence>
<feature type="region of interest" description="Disordered" evidence="15">
    <location>
        <begin position="605"/>
        <end position="684"/>
    </location>
</feature>
<dbReference type="PANTHER" id="PTHR10807:SF66">
    <property type="entry name" value="MYOTUBULARIN-RELATED PROTEIN 3"/>
    <property type="match status" value="1"/>
</dbReference>
<evidence type="ECO:0000256" key="7">
    <source>
        <dbReference type="ARBA" id="ARBA00022833"/>
    </source>
</evidence>
<organism evidence="18">
    <name type="scientific">Lamprotornis superbus</name>
    <dbReference type="NCBI Taxonomy" id="245042"/>
    <lineage>
        <taxon>Eukaryota</taxon>
        <taxon>Metazoa</taxon>
        <taxon>Chordata</taxon>
        <taxon>Craniata</taxon>
        <taxon>Vertebrata</taxon>
        <taxon>Euteleostomi</taxon>
        <taxon>Archelosauria</taxon>
        <taxon>Archosauria</taxon>
        <taxon>Dinosauria</taxon>
        <taxon>Saurischia</taxon>
        <taxon>Theropoda</taxon>
        <taxon>Coelurosauria</taxon>
        <taxon>Aves</taxon>
        <taxon>Neognathae</taxon>
        <taxon>Neoaves</taxon>
        <taxon>Telluraves</taxon>
        <taxon>Australaves</taxon>
        <taxon>Passeriformes</taxon>
        <taxon>Sturnidae</taxon>
        <taxon>Lamprotornis</taxon>
    </lineage>
</organism>
<dbReference type="SMART" id="SM00404">
    <property type="entry name" value="PTPc_motif"/>
    <property type="match status" value="1"/>
</dbReference>
<keyword evidence="6" id="KW-0378">Hydrolase</keyword>
<dbReference type="Proteomes" id="UP000618051">
    <property type="component" value="Unassembled WGS sequence"/>
</dbReference>
<dbReference type="GO" id="GO:0004722">
    <property type="term" value="F:protein serine/threonine phosphatase activity"/>
    <property type="evidence" value="ECO:0007669"/>
    <property type="project" value="UniProtKB-ARBA"/>
</dbReference>
<dbReference type="GO" id="GO:0004438">
    <property type="term" value="F:phosphatidylinositol-3-phosphate phosphatase activity"/>
    <property type="evidence" value="ECO:0007669"/>
    <property type="project" value="InterPro"/>
</dbReference>
<dbReference type="Gene3D" id="3.90.190.10">
    <property type="entry name" value="Protein tyrosine phosphatase superfamily"/>
    <property type="match status" value="1"/>
</dbReference>
<dbReference type="InterPro" id="IPR030564">
    <property type="entry name" value="Myotubularin"/>
</dbReference>
<dbReference type="PANTHER" id="PTHR10807">
    <property type="entry name" value="MYOTUBULARIN-RELATED"/>
    <property type="match status" value="1"/>
</dbReference>
<accession>A0A835P0X0</accession>
<dbReference type="InterPro" id="IPR000306">
    <property type="entry name" value="Znf_FYVE"/>
</dbReference>
<dbReference type="SUPFAM" id="SSF52799">
    <property type="entry name" value="(Phosphotyrosine protein) phosphatases II"/>
    <property type="match status" value="1"/>
</dbReference>
<dbReference type="GO" id="GO:0060090">
    <property type="term" value="F:molecular adaptor activity"/>
    <property type="evidence" value="ECO:0007669"/>
    <property type="project" value="UniProtKB-ARBA"/>
</dbReference>
<feature type="region of interest" description="Disordered" evidence="15">
    <location>
        <begin position="1011"/>
        <end position="1030"/>
    </location>
</feature>
<evidence type="ECO:0000256" key="11">
    <source>
        <dbReference type="PIRSR" id="PIRSR630564-1"/>
    </source>
</evidence>
<proteinExistence type="inferred from homology"/>
<keyword evidence="14" id="KW-0175">Coiled coil</keyword>
<dbReference type="EMBL" id="JADDUC020000020">
    <property type="protein sequence ID" value="KAI1232876.1"/>
    <property type="molecule type" value="Genomic_DNA"/>
</dbReference>
<feature type="region of interest" description="Disordered" evidence="15">
    <location>
        <begin position="750"/>
        <end position="833"/>
    </location>
</feature>
<dbReference type="Pfam" id="PF06602">
    <property type="entry name" value="Myotub-related"/>
    <property type="match status" value="1"/>
</dbReference>
<feature type="binding site" evidence="12">
    <location>
        <begin position="341"/>
        <end position="344"/>
    </location>
    <ligand>
        <name>substrate</name>
    </ligand>
</feature>
<evidence type="ECO:0000256" key="6">
    <source>
        <dbReference type="ARBA" id="ARBA00022801"/>
    </source>
</evidence>
<dbReference type="EMBL" id="JADDUC010000008">
    <property type="protein sequence ID" value="KAG0132231.1"/>
    <property type="molecule type" value="Genomic_DNA"/>
</dbReference>
<dbReference type="GO" id="GO:0046856">
    <property type="term" value="P:phosphatidylinositol dephosphorylation"/>
    <property type="evidence" value="ECO:0007669"/>
    <property type="project" value="UniProtKB-ARBA"/>
</dbReference>
<dbReference type="CDD" id="cd15732">
    <property type="entry name" value="FYVE_MTMR3"/>
    <property type="match status" value="1"/>
</dbReference>
<dbReference type="GO" id="GO:0046474">
    <property type="term" value="P:glycerophospholipid biosynthetic process"/>
    <property type="evidence" value="ECO:0007669"/>
    <property type="project" value="UniProtKB-ARBA"/>
</dbReference>
<feature type="domain" description="Myotubularin phosphatase" evidence="17">
    <location>
        <begin position="170"/>
        <end position="591"/>
    </location>
</feature>
<dbReference type="GO" id="GO:0019903">
    <property type="term" value="F:protein phosphatase binding"/>
    <property type="evidence" value="ECO:0007669"/>
    <property type="project" value="UniProtKB-ARBA"/>
</dbReference>
<dbReference type="Pfam" id="PF01363">
    <property type="entry name" value="FYVE"/>
    <property type="match status" value="1"/>
</dbReference>
<dbReference type="InterPro" id="IPR003595">
    <property type="entry name" value="Tyr_Pase_cat"/>
</dbReference>
<evidence type="ECO:0000256" key="3">
    <source>
        <dbReference type="ARBA" id="ARBA00012903"/>
    </source>
</evidence>
<dbReference type="PROSITE" id="PS51339">
    <property type="entry name" value="PPASE_MYOTUBULARIN"/>
    <property type="match status" value="1"/>
</dbReference>
<dbReference type="GO" id="GO:0016020">
    <property type="term" value="C:membrane"/>
    <property type="evidence" value="ECO:0007669"/>
    <property type="project" value="UniProtKB-SubCell"/>
</dbReference>
<feature type="domain" description="FYVE-type" evidence="16">
    <location>
        <begin position="1173"/>
        <end position="1233"/>
    </location>
</feature>
<dbReference type="GO" id="GO:0008270">
    <property type="term" value="F:zinc ion binding"/>
    <property type="evidence" value="ECO:0007669"/>
    <property type="project" value="UniProtKB-KW"/>
</dbReference>
<feature type="active site" description="Phosphocysteine intermediate" evidence="11">
    <location>
        <position position="428"/>
    </location>
</feature>
<comment type="caution">
    <text evidence="18">The sequence shown here is derived from an EMBL/GenBank/DDBJ whole genome shotgun (WGS) entry which is preliminary data.</text>
</comment>
<reference evidence="19" key="3">
    <citation type="submission" date="2022-01" db="EMBL/GenBank/DDBJ databases">
        <authorList>
            <person name="Rubenstein D.R."/>
        </authorList>
    </citation>
    <scope>NUCLEOTIDE SEQUENCE</scope>
    <source>
        <strain evidence="19">SS15</strain>
        <tissue evidence="19">Liver</tissue>
    </source>
</reference>
<reference evidence="18" key="1">
    <citation type="submission" date="2020-10" db="EMBL/GenBank/DDBJ databases">
        <title>Feather gene expression reveals the developmental basis of iridescence in African starlings.</title>
        <authorList>
            <person name="Rubenstein D.R."/>
        </authorList>
    </citation>
    <scope>NUCLEOTIDE SEQUENCE</scope>
    <source>
        <strain evidence="18">SS15</strain>
        <tissue evidence="18">Liver</tissue>
    </source>
</reference>
<dbReference type="PROSITE" id="PS00383">
    <property type="entry name" value="TYR_PHOSPHATASE_1"/>
    <property type="match status" value="1"/>
</dbReference>
<dbReference type="InterPro" id="IPR010569">
    <property type="entry name" value="Myotubularin-like_Pase_dom"/>
</dbReference>
<evidence type="ECO:0000259" key="17">
    <source>
        <dbReference type="PROSITE" id="PS51339"/>
    </source>
</evidence>
<evidence type="ECO:0000256" key="12">
    <source>
        <dbReference type="PIRSR" id="PIRSR630564-2"/>
    </source>
</evidence>
<keyword evidence="20" id="KW-1185">Reference proteome</keyword>
<dbReference type="InterPro" id="IPR011011">
    <property type="entry name" value="Znf_FYVE_PHD"/>
</dbReference>
<dbReference type="SMART" id="SM00064">
    <property type="entry name" value="FYVE"/>
    <property type="match status" value="1"/>
</dbReference>
<keyword evidence="5 13" id="KW-0863">Zinc-finger</keyword>
<feature type="coiled-coil region" evidence="14">
    <location>
        <begin position="1047"/>
        <end position="1074"/>
    </location>
</feature>